<organism evidence="2 3">
    <name type="scientific">Trichogramma brassicae</name>
    <dbReference type="NCBI Taxonomy" id="86971"/>
    <lineage>
        <taxon>Eukaryota</taxon>
        <taxon>Metazoa</taxon>
        <taxon>Ecdysozoa</taxon>
        <taxon>Arthropoda</taxon>
        <taxon>Hexapoda</taxon>
        <taxon>Insecta</taxon>
        <taxon>Pterygota</taxon>
        <taxon>Neoptera</taxon>
        <taxon>Endopterygota</taxon>
        <taxon>Hymenoptera</taxon>
        <taxon>Apocrita</taxon>
        <taxon>Proctotrupomorpha</taxon>
        <taxon>Chalcidoidea</taxon>
        <taxon>Trichogrammatidae</taxon>
        <taxon>Trichogramma</taxon>
    </lineage>
</organism>
<dbReference type="EMBL" id="CADCXV010001033">
    <property type="protein sequence ID" value="CAB0040537.1"/>
    <property type="molecule type" value="Genomic_DNA"/>
</dbReference>
<dbReference type="AlphaFoldDB" id="A0A6H5IZR8"/>
<protein>
    <submittedName>
        <fullName evidence="2">Uncharacterized protein</fullName>
    </submittedName>
</protein>
<accession>A0A6H5IZR8</accession>
<sequence>VRNRRKGDHSKVVKNNQLIYRRKFHRTIRRDRIFRKFRCALHFAHAVLRCKLQKLVRARAAVGRARLYGRHDLQRRATTSDDDDHIRNFSPFLIITWATSQSDYIREILNGKPTLAVHAAIRQYSRAISLSIFRGHLIARASRGQNSGGARRLRGNSSVRAPRAETLDVSWKNTFFFSSRSKVNRKNRSKPCMKSKSFPMRLTTTTSERRSETKRPPFSFSLRYKHCKRRTARNPVTIRDVARVIKIPLARASTRSSAPLKIARRTTSRKLSELNITYPWICGGARPCWRPQRQRRLRRLSKGFAAIVYCIYMMLEQLENSVQARRRRREENSSGKEIALHVVRTNATDAGGSQHRSPSNRCKRGGSHTAVRERDRERASFALLRALPLIHIRELRRRRRMRRRYVHAVESKSFCGFSRKRRDICWRASFVCTRQCSENYLDTLNNCSSDRLVRQSALIICIEICLG</sequence>
<feature type="non-terminal residue" evidence="2">
    <location>
        <position position="1"/>
    </location>
</feature>
<reference evidence="2 3" key="1">
    <citation type="submission" date="2020-02" db="EMBL/GenBank/DDBJ databases">
        <authorList>
            <person name="Ferguson B K."/>
        </authorList>
    </citation>
    <scope>NUCLEOTIDE SEQUENCE [LARGE SCALE GENOMIC DNA]</scope>
</reference>
<evidence type="ECO:0000313" key="3">
    <source>
        <dbReference type="Proteomes" id="UP000479190"/>
    </source>
</evidence>
<feature type="non-terminal residue" evidence="2">
    <location>
        <position position="467"/>
    </location>
</feature>
<evidence type="ECO:0000313" key="2">
    <source>
        <dbReference type="EMBL" id="CAB0040537.1"/>
    </source>
</evidence>
<evidence type="ECO:0000256" key="1">
    <source>
        <dbReference type="SAM" id="MobiDB-lite"/>
    </source>
</evidence>
<name>A0A6H5IZR8_9HYME</name>
<feature type="region of interest" description="Disordered" evidence="1">
    <location>
        <begin position="348"/>
        <end position="369"/>
    </location>
</feature>
<proteinExistence type="predicted"/>
<feature type="region of interest" description="Disordered" evidence="1">
    <location>
        <begin position="186"/>
        <end position="215"/>
    </location>
</feature>
<dbReference type="Proteomes" id="UP000479190">
    <property type="component" value="Unassembled WGS sequence"/>
</dbReference>
<gene>
    <name evidence="2" type="ORF">TBRA_LOCUS12239</name>
</gene>
<keyword evidence="3" id="KW-1185">Reference proteome</keyword>